<keyword evidence="4" id="KW-0413">Isomerase</keyword>
<dbReference type="STRING" id="92487.SAMN02745130_02815"/>
<dbReference type="SUPFAM" id="SSF63965">
    <property type="entry name" value="Precorrin-8X methylmutase CbiC/CobH"/>
    <property type="match status" value="1"/>
</dbReference>
<dbReference type="Gene3D" id="3.40.50.10230">
    <property type="entry name" value="Cobalamin biosynthesis CobH/CbiC, precorrin-8X methylmutase"/>
    <property type="match status" value="1"/>
</dbReference>
<feature type="domain" description="Cobalamin biosynthesis precorrin-8X methylmutase CobH/CbiC" evidence="5">
    <location>
        <begin position="10"/>
        <end position="205"/>
    </location>
</feature>
<evidence type="ECO:0000256" key="3">
    <source>
        <dbReference type="ARBA" id="ARBA00022573"/>
    </source>
</evidence>
<dbReference type="Proteomes" id="UP000190460">
    <property type="component" value="Unassembled WGS sequence"/>
</dbReference>
<accession>A0A1T4XCG7</accession>
<reference evidence="6 7" key="1">
    <citation type="submission" date="2017-02" db="EMBL/GenBank/DDBJ databases">
        <authorList>
            <person name="Peterson S.W."/>
        </authorList>
    </citation>
    <scope>NUCLEOTIDE SEQUENCE [LARGE SCALE GENOMIC DNA]</scope>
    <source>
        <strain evidence="6 7">ATCC 49788</strain>
    </source>
</reference>
<dbReference type="InterPro" id="IPR003722">
    <property type="entry name" value="Cbl_synth_CobH/CbiC"/>
</dbReference>
<sequence>MQYVRDPDKIEGQIWDCIRELSELESFTADQQQILLYLIRACGEPSLAQRVKFSPHAIEAGKRSIKKYAYMLYDHDTLSGNIDSKLLNQEPLCFINKSSVISMAKSTKQTRAMTAVDLWKPYLKNSIVVFGYSSTALCRLLELLKAEEAEKPALIIAMPSGFVNTEYGKEVLQESYDELGVEYILIEGRWGGIMFAAATVNALLSIQQGIYR</sequence>
<organism evidence="6 7">
    <name type="scientific">Thiothrix eikelboomii</name>
    <dbReference type="NCBI Taxonomy" id="92487"/>
    <lineage>
        <taxon>Bacteria</taxon>
        <taxon>Pseudomonadati</taxon>
        <taxon>Pseudomonadota</taxon>
        <taxon>Gammaproteobacteria</taxon>
        <taxon>Thiotrichales</taxon>
        <taxon>Thiotrichaceae</taxon>
        <taxon>Thiothrix</taxon>
    </lineage>
</organism>
<evidence type="ECO:0000256" key="4">
    <source>
        <dbReference type="ARBA" id="ARBA00023235"/>
    </source>
</evidence>
<dbReference type="InterPro" id="IPR036588">
    <property type="entry name" value="CobH/CbiC_sf"/>
</dbReference>
<dbReference type="RefSeq" id="WP_078923263.1">
    <property type="nucleotide sequence ID" value="NZ_FUYB01000015.1"/>
</dbReference>
<evidence type="ECO:0000313" key="7">
    <source>
        <dbReference type="Proteomes" id="UP000190460"/>
    </source>
</evidence>
<dbReference type="PANTHER" id="PTHR43588:SF1">
    <property type="entry name" value="COBALT-PRECORRIN-8 METHYLMUTASE"/>
    <property type="match status" value="1"/>
</dbReference>
<dbReference type="PANTHER" id="PTHR43588">
    <property type="entry name" value="COBALT-PRECORRIN-8 METHYLMUTASE"/>
    <property type="match status" value="1"/>
</dbReference>
<dbReference type="Pfam" id="PF02570">
    <property type="entry name" value="CbiC"/>
    <property type="match status" value="1"/>
</dbReference>
<evidence type="ECO:0000259" key="5">
    <source>
        <dbReference type="Pfam" id="PF02570"/>
    </source>
</evidence>
<dbReference type="GO" id="GO:0009236">
    <property type="term" value="P:cobalamin biosynthetic process"/>
    <property type="evidence" value="ECO:0007669"/>
    <property type="project" value="UniProtKB-UniPathway"/>
</dbReference>
<dbReference type="OrthoDB" id="9780708at2"/>
<dbReference type="AlphaFoldDB" id="A0A1T4XCG7"/>
<dbReference type="UniPathway" id="UPA00148"/>
<protein>
    <submittedName>
        <fullName evidence="6">Precorrin-8X methylmutase</fullName>
    </submittedName>
</protein>
<proteinExistence type="inferred from homology"/>
<gene>
    <name evidence="6" type="ORF">SAMN02745130_02815</name>
</gene>
<comment type="similarity">
    <text evidence="2">Belongs to the CobH/CbiC family.</text>
</comment>
<dbReference type="EMBL" id="FUYB01000015">
    <property type="protein sequence ID" value="SKA87254.1"/>
    <property type="molecule type" value="Genomic_DNA"/>
</dbReference>
<keyword evidence="3" id="KW-0169">Cobalamin biosynthesis</keyword>
<keyword evidence="7" id="KW-1185">Reference proteome</keyword>
<evidence type="ECO:0000256" key="2">
    <source>
        <dbReference type="ARBA" id="ARBA00009774"/>
    </source>
</evidence>
<comment type="pathway">
    <text evidence="1">Cofactor biosynthesis; adenosylcobalamin biosynthesis.</text>
</comment>
<evidence type="ECO:0000313" key="6">
    <source>
        <dbReference type="EMBL" id="SKA87254.1"/>
    </source>
</evidence>
<evidence type="ECO:0000256" key="1">
    <source>
        <dbReference type="ARBA" id="ARBA00004953"/>
    </source>
</evidence>
<dbReference type="GO" id="GO:0016993">
    <property type="term" value="F:precorrin-8X methylmutase activity"/>
    <property type="evidence" value="ECO:0007669"/>
    <property type="project" value="InterPro"/>
</dbReference>
<name>A0A1T4XCG7_9GAMM</name>